<sequence>MEENSRLSPIELDETLWSPCFSFDKKLTSPLLTRGGPNLGLDNLVVDMDAPGGEFDVNQQLSCVNLDQRNYMEAI</sequence>
<protein>
    <submittedName>
        <fullName evidence="1">Uncharacterized protein</fullName>
    </submittedName>
</protein>
<organism evidence="1 2">
    <name type="scientific">Acorus gramineus</name>
    <name type="common">Dwarf sweet flag</name>
    <dbReference type="NCBI Taxonomy" id="55184"/>
    <lineage>
        <taxon>Eukaryota</taxon>
        <taxon>Viridiplantae</taxon>
        <taxon>Streptophyta</taxon>
        <taxon>Embryophyta</taxon>
        <taxon>Tracheophyta</taxon>
        <taxon>Spermatophyta</taxon>
        <taxon>Magnoliopsida</taxon>
        <taxon>Liliopsida</taxon>
        <taxon>Acoraceae</taxon>
        <taxon>Acorus</taxon>
    </lineage>
</organism>
<evidence type="ECO:0000313" key="2">
    <source>
        <dbReference type="Proteomes" id="UP001179952"/>
    </source>
</evidence>
<name>A0AAV9AJZ1_ACOGR</name>
<comment type="caution">
    <text evidence="1">The sequence shown here is derived from an EMBL/GenBank/DDBJ whole genome shotgun (WGS) entry which is preliminary data.</text>
</comment>
<dbReference type="EMBL" id="JAUJYN010000008">
    <property type="protein sequence ID" value="KAK1264590.1"/>
    <property type="molecule type" value="Genomic_DNA"/>
</dbReference>
<gene>
    <name evidence="1" type="ORF">QJS04_geneDACA011451</name>
</gene>
<dbReference type="Proteomes" id="UP001179952">
    <property type="component" value="Unassembled WGS sequence"/>
</dbReference>
<keyword evidence="2" id="KW-1185">Reference proteome</keyword>
<reference evidence="1" key="2">
    <citation type="submission" date="2023-06" db="EMBL/GenBank/DDBJ databases">
        <authorList>
            <person name="Ma L."/>
            <person name="Liu K.-W."/>
            <person name="Li Z."/>
            <person name="Hsiao Y.-Y."/>
            <person name="Qi Y."/>
            <person name="Fu T."/>
            <person name="Tang G."/>
            <person name="Zhang D."/>
            <person name="Sun W.-H."/>
            <person name="Liu D.-K."/>
            <person name="Li Y."/>
            <person name="Chen G.-Z."/>
            <person name="Liu X.-D."/>
            <person name="Liao X.-Y."/>
            <person name="Jiang Y.-T."/>
            <person name="Yu X."/>
            <person name="Hao Y."/>
            <person name="Huang J."/>
            <person name="Zhao X.-W."/>
            <person name="Ke S."/>
            <person name="Chen Y.-Y."/>
            <person name="Wu W.-L."/>
            <person name="Hsu J.-L."/>
            <person name="Lin Y.-F."/>
            <person name="Huang M.-D."/>
            <person name="Li C.-Y."/>
            <person name="Huang L."/>
            <person name="Wang Z.-W."/>
            <person name="Zhao X."/>
            <person name="Zhong W.-Y."/>
            <person name="Peng D.-H."/>
            <person name="Ahmad S."/>
            <person name="Lan S."/>
            <person name="Zhang J.-S."/>
            <person name="Tsai W.-C."/>
            <person name="Van De Peer Y."/>
            <person name="Liu Z.-J."/>
        </authorList>
    </citation>
    <scope>NUCLEOTIDE SEQUENCE</scope>
    <source>
        <strain evidence="1">SCP</strain>
        <tissue evidence="1">Leaves</tissue>
    </source>
</reference>
<evidence type="ECO:0000313" key="1">
    <source>
        <dbReference type="EMBL" id="KAK1264590.1"/>
    </source>
</evidence>
<dbReference type="AlphaFoldDB" id="A0AAV9AJZ1"/>
<accession>A0AAV9AJZ1</accession>
<proteinExistence type="predicted"/>
<reference evidence="1" key="1">
    <citation type="journal article" date="2023" name="Nat. Commun.">
        <title>Diploid and tetraploid genomes of Acorus and the evolution of monocots.</title>
        <authorList>
            <person name="Ma L."/>
            <person name="Liu K.W."/>
            <person name="Li Z."/>
            <person name="Hsiao Y.Y."/>
            <person name="Qi Y."/>
            <person name="Fu T."/>
            <person name="Tang G.D."/>
            <person name="Zhang D."/>
            <person name="Sun W.H."/>
            <person name="Liu D.K."/>
            <person name="Li Y."/>
            <person name="Chen G.Z."/>
            <person name="Liu X.D."/>
            <person name="Liao X.Y."/>
            <person name="Jiang Y.T."/>
            <person name="Yu X."/>
            <person name="Hao Y."/>
            <person name="Huang J."/>
            <person name="Zhao X.W."/>
            <person name="Ke S."/>
            <person name="Chen Y.Y."/>
            <person name="Wu W.L."/>
            <person name="Hsu J.L."/>
            <person name="Lin Y.F."/>
            <person name="Huang M.D."/>
            <person name="Li C.Y."/>
            <person name="Huang L."/>
            <person name="Wang Z.W."/>
            <person name="Zhao X."/>
            <person name="Zhong W.Y."/>
            <person name="Peng D.H."/>
            <person name="Ahmad S."/>
            <person name="Lan S."/>
            <person name="Zhang J.S."/>
            <person name="Tsai W.C."/>
            <person name="Van de Peer Y."/>
            <person name="Liu Z.J."/>
        </authorList>
    </citation>
    <scope>NUCLEOTIDE SEQUENCE</scope>
    <source>
        <strain evidence="1">SCP</strain>
    </source>
</reference>